<dbReference type="PANTHER" id="PTHR31973:SF189">
    <property type="entry name" value="TRANSPOSASE, MUDR, PLANT, MULE TRANSPOSASE DOMAIN PROTEIN-RELATED"/>
    <property type="match status" value="1"/>
</dbReference>
<evidence type="ECO:0008006" key="4">
    <source>
        <dbReference type="Google" id="ProtNLM"/>
    </source>
</evidence>
<dbReference type="PANTHER" id="PTHR31973">
    <property type="entry name" value="POLYPROTEIN, PUTATIVE-RELATED"/>
    <property type="match status" value="1"/>
</dbReference>
<feature type="compositionally biased region" description="Gly residues" evidence="1">
    <location>
        <begin position="470"/>
        <end position="486"/>
    </location>
</feature>
<feature type="region of interest" description="Disordered" evidence="1">
    <location>
        <begin position="1"/>
        <end position="33"/>
    </location>
</feature>
<dbReference type="Proteomes" id="UP001177003">
    <property type="component" value="Chromosome 1"/>
</dbReference>
<evidence type="ECO:0000313" key="2">
    <source>
        <dbReference type="EMBL" id="CAI9268575.1"/>
    </source>
</evidence>
<protein>
    <recommendedName>
        <fullName evidence="4">SWIM-type domain-containing protein</fullName>
    </recommendedName>
</protein>
<feature type="region of interest" description="Disordered" evidence="1">
    <location>
        <begin position="442"/>
        <end position="486"/>
    </location>
</feature>
<keyword evidence="3" id="KW-1185">Reference proteome</keyword>
<gene>
    <name evidence="2" type="ORF">LSALG_LOCUS8991</name>
</gene>
<feature type="compositionally biased region" description="Acidic residues" evidence="1">
    <location>
        <begin position="7"/>
        <end position="16"/>
    </location>
</feature>
<sequence length="502" mass="56524">MNLVVSEDNESGLEDDGVPRNEGNTTLDETHPKVGLEDEVINIDKIPLNKTSGDEFLSKLCPPEGDTGDNEVEEEDVEIHSIFNPDLQWKRQVPVIGMKFESPQQLKNMLCNYVVANGYQLCFKRNDSKRLVVELLRDDLELGMGIGFTLMYGQHKGLMEAIKDVLPCVEHRQCARHIVADFKMRLSPEAHNYLMENEPKTLSIAFYEVRRAYAAVEHGLSESFNAVIVKAKRKPMITTLEELGLYIMERMFILKHTKRTKDVSTITRQLLNGLKIKARYLQVLPSGLNKFETINDGQAYDMDLDSMICSCRLWKLNRYGCANSIATILFMNKDVDTYVDPMFCRLNYNKTYLNNILPMNGSNMWPHTSFTPPLPPQRIRMSGIPTTKRKRDVTEKMGKHKVSKKGKPIVCSAFHMPGHNKVTRLTTNKPVKLRVKRSKITKTTQESVGEASMNGGAVGVHGSMNSGAGSVHGGEGGVHGGEGSGVHGVRKKRYFEIFQVYP</sequence>
<organism evidence="2 3">
    <name type="scientific">Lactuca saligna</name>
    <name type="common">Willowleaf lettuce</name>
    <dbReference type="NCBI Taxonomy" id="75948"/>
    <lineage>
        <taxon>Eukaryota</taxon>
        <taxon>Viridiplantae</taxon>
        <taxon>Streptophyta</taxon>
        <taxon>Embryophyta</taxon>
        <taxon>Tracheophyta</taxon>
        <taxon>Spermatophyta</taxon>
        <taxon>Magnoliopsida</taxon>
        <taxon>eudicotyledons</taxon>
        <taxon>Gunneridae</taxon>
        <taxon>Pentapetalae</taxon>
        <taxon>asterids</taxon>
        <taxon>campanulids</taxon>
        <taxon>Asterales</taxon>
        <taxon>Asteraceae</taxon>
        <taxon>Cichorioideae</taxon>
        <taxon>Cichorieae</taxon>
        <taxon>Lactucinae</taxon>
        <taxon>Lactuca</taxon>
    </lineage>
</organism>
<evidence type="ECO:0000256" key="1">
    <source>
        <dbReference type="SAM" id="MobiDB-lite"/>
    </source>
</evidence>
<reference evidence="2" key="1">
    <citation type="submission" date="2023-04" db="EMBL/GenBank/DDBJ databases">
        <authorList>
            <person name="Vijverberg K."/>
            <person name="Xiong W."/>
            <person name="Schranz E."/>
        </authorList>
    </citation>
    <scope>NUCLEOTIDE SEQUENCE</scope>
</reference>
<dbReference type="AlphaFoldDB" id="A0AA35Y811"/>
<accession>A0AA35Y811</accession>
<name>A0AA35Y811_LACSI</name>
<dbReference type="EMBL" id="OX465077">
    <property type="protein sequence ID" value="CAI9268575.1"/>
    <property type="molecule type" value="Genomic_DNA"/>
</dbReference>
<evidence type="ECO:0000313" key="3">
    <source>
        <dbReference type="Proteomes" id="UP001177003"/>
    </source>
</evidence>
<proteinExistence type="predicted"/>